<proteinExistence type="predicted"/>
<feature type="compositionally biased region" description="Basic residues" evidence="1">
    <location>
        <begin position="212"/>
        <end position="236"/>
    </location>
</feature>
<accession>A0A507EIA5</accession>
<protein>
    <submittedName>
        <fullName evidence="2">Uncharacterized protein</fullName>
    </submittedName>
</protein>
<feature type="region of interest" description="Disordered" evidence="1">
    <location>
        <begin position="1"/>
        <end position="36"/>
    </location>
</feature>
<dbReference type="Proteomes" id="UP000320333">
    <property type="component" value="Unassembled WGS sequence"/>
</dbReference>
<evidence type="ECO:0000256" key="1">
    <source>
        <dbReference type="SAM" id="MobiDB-lite"/>
    </source>
</evidence>
<dbReference type="EMBL" id="QEAP01000581">
    <property type="protein sequence ID" value="TPX63833.1"/>
    <property type="molecule type" value="Genomic_DNA"/>
</dbReference>
<dbReference type="AlphaFoldDB" id="A0A507EIA5"/>
<gene>
    <name evidence="2" type="ORF">CcCBS67573_g08573</name>
</gene>
<organism evidence="2 3">
    <name type="scientific">Chytriomyces confervae</name>
    <dbReference type="NCBI Taxonomy" id="246404"/>
    <lineage>
        <taxon>Eukaryota</taxon>
        <taxon>Fungi</taxon>
        <taxon>Fungi incertae sedis</taxon>
        <taxon>Chytridiomycota</taxon>
        <taxon>Chytridiomycota incertae sedis</taxon>
        <taxon>Chytridiomycetes</taxon>
        <taxon>Chytridiales</taxon>
        <taxon>Chytriomycetaceae</taxon>
        <taxon>Chytriomyces</taxon>
    </lineage>
</organism>
<feature type="compositionally biased region" description="Polar residues" evidence="1">
    <location>
        <begin position="165"/>
        <end position="178"/>
    </location>
</feature>
<feature type="compositionally biased region" description="Basic and acidic residues" evidence="1">
    <location>
        <begin position="76"/>
        <end position="92"/>
    </location>
</feature>
<name>A0A507EIA5_9FUNG</name>
<evidence type="ECO:0000313" key="2">
    <source>
        <dbReference type="EMBL" id="TPX63833.1"/>
    </source>
</evidence>
<feature type="region of interest" description="Disordered" evidence="1">
    <location>
        <begin position="70"/>
        <end position="127"/>
    </location>
</feature>
<feature type="compositionally biased region" description="Basic residues" evidence="1">
    <location>
        <begin position="20"/>
        <end position="31"/>
    </location>
</feature>
<evidence type="ECO:0000313" key="3">
    <source>
        <dbReference type="Proteomes" id="UP000320333"/>
    </source>
</evidence>
<feature type="region of interest" description="Disordered" evidence="1">
    <location>
        <begin position="164"/>
        <end position="236"/>
    </location>
</feature>
<comment type="caution">
    <text evidence="2">The sequence shown here is derived from an EMBL/GenBank/DDBJ whole genome shotgun (WGS) entry which is preliminary data.</text>
</comment>
<feature type="compositionally biased region" description="Low complexity" evidence="1">
    <location>
        <begin position="95"/>
        <end position="112"/>
    </location>
</feature>
<reference evidence="2 3" key="1">
    <citation type="journal article" date="2019" name="Sci. Rep.">
        <title>Comparative genomics of chytrid fungi reveal insights into the obligate biotrophic and pathogenic lifestyle of Synchytrium endobioticum.</title>
        <authorList>
            <person name="van de Vossenberg B.T.L.H."/>
            <person name="Warris S."/>
            <person name="Nguyen H.D.T."/>
            <person name="van Gent-Pelzer M.P.E."/>
            <person name="Joly D.L."/>
            <person name="van de Geest H.C."/>
            <person name="Bonants P.J.M."/>
            <person name="Smith D.S."/>
            <person name="Levesque C.A."/>
            <person name="van der Lee T.A.J."/>
        </authorList>
    </citation>
    <scope>NUCLEOTIDE SEQUENCE [LARGE SCALE GENOMIC DNA]</scope>
    <source>
        <strain evidence="2 3">CBS 675.73</strain>
    </source>
</reference>
<sequence>MTAQVATVPAINPLPSPLSPKKRKGTPHRSPKATTDSDLTAVFITFPFITHTRDPADAAVKTKKQVRMNLAPSNEQRTDATAHLRRPSEKFPEPSTNNTNTITTTTVSQSTTPLSRSSTNASDHQASSALHARQISVKANVRFVGDSFYGSNRYWWTRAIRPSPALSTSSSDAGSPTGQDDGKDAEYDSSGNARGPESSGLERSPQSAGRGRGGRGRGGRGRGRGGRGRGGWAKKL</sequence>
<dbReference type="OrthoDB" id="2161204at2759"/>
<feature type="compositionally biased region" description="Polar residues" evidence="1">
    <location>
        <begin position="113"/>
        <end position="127"/>
    </location>
</feature>
<keyword evidence="3" id="KW-1185">Reference proteome</keyword>